<dbReference type="EMBL" id="SEOQ01000608">
    <property type="protein sequence ID" value="TFY59626.1"/>
    <property type="molecule type" value="Genomic_DNA"/>
</dbReference>
<evidence type="ECO:0000313" key="3">
    <source>
        <dbReference type="Proteomes" id="UP000298327"/>
    </source>
</evidence>
<comment type="caution">
    <text evidence="2">The sequence shown here is derived from an EMBL/GenBank/DDBJ whole genome shotgun (WGS) entry which is preliminary data.</text>
</comment>
<organism evidence="2 3">
    <name type="scientific">Dentipellis fragilis</name>
    <dbReference type="NCBI Taxonomy" id="205917"/>
    <lineage>
        <taxon>Eukaryota</taxon>
        <taxon>Fungi</taxon>
        <taxon>Dikarya</taxon>
        <taxon>Basidiomycota</taxon>
        <taxon>Agaricomycotina</taxon>
        <taxon>Agaricomycetes</taxon>
        <taxon>Russulales</taxon>
        <taxon>Hericiaceae</taxon>
        <taxon>Dentipellis</taxon>
    </lineage>
</organism>
<keyword evidence="3" id="KW-1185">Reference proteome</keyword>
<name>A0A4Y9YAP9_9AGAM</name>
<dbReference type="AlphaFoldDB" id="A0A4Y9YAP9"/>
<evidence type="ECO:0000313" key="2">
    <source>
        <dbReference type="EMBL" id="TFY59626.1"/>
    </source>
</evidence>
<sequence>MPLRNIRTSPEDSDFRPLSPSSESPPSEPPPNAYLTTMVRDFFPTFLYRAAERRKLRENAARPGASTALTANKATCTRLKVADQETGYPDSTSEDVSFSLDADLSITESMTTSATDSSLHYSLRTPSPFPTSTRTRAEFQPFIFHPDQETTNPSHAFREDFSPIRPSPRHWQGPDAERVVAPKPMHPNQESQAFIDADPRATSVPALEPHGPHKEVPVQAALGCDEDAYDTERPTLGWETLDIRSLWNEPQEPPSTCMASLMEDDLVVYLQDR</sequence>
<evidence type="ECO:0000256" key="1">
    <source>
        <dbReference type="SAM" id="MobiDB-lite"/>
    </source>
</evidence>
<reference evidence="2 3" key="1">
    <citation type="submission" date="2019-02" db="EMBL/GenBank/DDBJ databases">
        <title>Genome sequencing of the rare red list fungi Dentipellis fragilis.</title>
        <authorList>
            <person name="Buettner E."/>
            <person name="Kellner H."/>
        </authorList>
    </citation>
    <scope>NUCLEOTIDE SEQUENCE [LARGE SCALE GENOMIC DNA]</scope>
    <source>
        <strain evidence="2 3">DSM 105465</strain>
    </source>
</reference>
<dbReference type="OrthoDB" id="10438430at2759"/>
<accession>A0A4Y9YAP9</accession>
<dbReference type="Proteomes" id="UP000298327">
    <property type="component" value="Unassembled WGS sequence"/>
</dbReference>
<gene>
    <name evidence="2" type="ORF">EVG20_g7721</name>
</gene>
<protein>
    <submittedName>
        <fullName evidence="2">Uncharacterized protein</fullName>
    </submittedName>
</protein>
<feature type="region of interest" description="Disordered" evidence="1">
    <location>
        <begin position="1"/>
        <end position="34"/>
    </location>
</feature>
<proteinExistence type="predicted"/>